<comment type="subcellular location">
    <subcellularLocation>
        <location evidence="1">Cytoplasm</location>
        <location evidence="1">Cytoskeleton</location>
    </subcellularLocation>
</comment>
<evidence type="ECO:0000313" key="14">
    <source>
        <dbReference type="Proteomes" id="UP001472866"/>
    </source>
</evidence>
<evidence type="ECO:0000256" key="11">
    <source>
        <dbReference type="SAM" id="MobiDB-lite"/>
    </source>
</evidence>
<reference evidence="13 14" key="1">
    <citation type="submission" date="2024-03" db="EMBL/GenBank/DDBJ databases">
        <title>Complete genome sequence of the green alga Chloropicon roscoffensis RCC1871.</title>
        <authorList>
            <person name="Lemieux C."/>
            <person name="Pombert J.-F."/>
            <person name="Otis C."/>
            <person name="Turmel M."/>
        </authorList>
    </citation>
    <scope>NUCLEOTIDE SEQUENCE [LARGE SCALE GENOMIC DNA]</scope>
    <source>
        <strain evidence="13 14">RCC1871</strain>
    </source>
</reference>
<keyword evidence="5 9" id="KW-0067">ATP-binding</keyword>
<dbReference type="AlphaFoldDB" id="A0AAX4P5W3"/>
<comment type="similarity">
    <text evidence="8">Belongs to the TRAFAC class myosin-kinesin ATPase superfamily. Kinesin family. KIN-13 subfamily.</text>
</comment>
<dbReference type="InterPro" id="IPR001752">
    <property type="entry name" value="Kinesin_motor_dom"/>
</dbReference>
<evidence type="ECO:0000256" key="4">
    <source>
        <dbReference type="ARBA" id="ARBA00022741"/>
    </source>
</evidence>
<feature type="compositionally biased region" description="Polar residues" evidence="11">
    <location>
        <begin position="142"/>
        <end position="152"/>
    </location>
</feature>
<dbReference type="GO" id="GO:0008017">
    <property type="term" value="F:microtubule binding"/>
    <property type="evidence" value="ECO:0007669"/>
    <property type="project" value="InterPro"/>
</dbReference>
<dbReference type="PROSITE" id="PS00411">
    <property type="entry name" value="KINESIN_MOTOR_1"/>
    <property type="match status" value="1"/>
</dbReference>
<dbReference type="EMBL" id="CP151504">
    <property type="protein sequence ID" value="WZN61478.1"/>
    <property type="molecule type" value="Genomic_DNA"/>
</dbReference>
<dbReference type="SUPFAM" id="SSF52540">
    <property type="entry name" value="P-loop containing nucleoside triphosphate hydrolases"/>
    <property type="match status" value="1"/>
</dbReference>
<evidence type="ECO:0000256" key="7">
    <source>
        <dbReference type="ARBA" id="ARBA00023212"/>
    </source>
</evidence>
<evidence type="ECO:0000256" key="8">
    <source>
        <dbReference type="ARBA" id="ARBA00061030"/>
    </source>
</evidence>
<evidence type="ECO:0000256" key="3">
    <source>
        <dbReference type="ARBA" id="ARBA00022701"/>
    </source>
</evidence>
<sequence length="665" mass="73654">MHSMSQVQSVNSWLSEAGLQHHAMNFAGIEPEVFRSLLMQDYAKYGVTSLEDKQKLFRLVKSLQMPGPEVQQLPKKPAAAEDSRPAQGLLDLEEEDDLLGGFQAAEGTGLCTTSPETAPKPPTRAPERERHQAVPFPAAVSRQANANPTSASRAPDAKIQVCVRKRPLNKRERDRRDDDIMEVHENQRSLTVHEPKQKVDLTKYTERHELHFDHVFDVSTTNGEIYDTTIAPMLPVIYAGGRASCFAFGQTGSGKTYTMNPLPPRCAGDLFRYVESRAGMEITVSVYEIYGSKIFDLLNARKAIVIREDGKKNVNVVGLQEKKVKGLEEVEGYLAHAASVRSTGCTGANSESSRSHCITNFTLRMAPVAPRGGFRSNNNPPPEFGKVVGKISFIDLAGSERGADTYDNNKQTRMEGAQINKSLLALKECIRALDQNSKHIPFRGSKLTEVLRESFTGHSVSVMIANISPSTSCCENSLNTLRYADRVKEMKRDRSSGAMPVRESRSVAPRYYSNGAEARQPKQVLSSSGQPNPNGNGSRQESESKPPRTRRVSSSKPEWKHPEIQKDSNKENCFDSDNAGKKSAMVAEKVDYEEEVVIAAHKLLIEETMEFVRKEMALLADVDQPGSSIEKYVSDLGQLLSKRAAGISSFQNKLASFESNLRKPY</sequence>
<keyword evidence="6 9" id="KW-0505">Motor protein</keyword>
<feature type="region of interest" description="Disordered" evidence="11">
    <location>
        <begin position="516"/>
        <end position="578"/>
    </location>
</feature>
<evidence type="ECO:0000259" key="12">
    <source>
        <dbReference type="PROSITE" id="PS50067"/>
    </source>
</evidence>
<name>A0AAX4P5W3_9CHLO</name>
<dbReference type="CDD" id="cd01367">
    <property type="entry name" value="KISc_KIF2_like"/>
    <property type="match status" value="1"/>
</dbReference>
<evidence type="ECO:0000256" key="1">
    <source>
        <dbReference type="ARBA" id="ARBA00004245"/>
    </source>
</evidence>
<evidence type="ECO:0000256" key="9">
    <source>
        <dbReference type="PROSITE-ProRule" id="PRU00283"/>
    </source>
</evidence>
<evidence type="ECO:0000256" key="2">
    <source>
        <dbReference type="ARBA" id="ARBA00022490"/>
    </source>
</evidence>
<dbReference type="GO" id="GO:0005524">
    <property type="term" value="F:ATP binding"/>
    <property type="evidence" value="ECO:0007669"/>
    <property type="project" value="UniProtKB-UniRule"/>
</dbReference>
<dbReference type="GO" id="GO:0005874">
    <property type="term" value="C:microtubule"/>
    <property type="evidence" value="ECO:0007669"/>
    <property type="project" value="UniProtKB-KW"/>
</dbReference>
<feature type="compositionally biased region" description="Basic and acidic residues" evidence="11">
    <location>
        <begin position="557"/>
        <end position="573"/>
    </location>
</feature>
<dbReference type="Proteomes" id="UP001472866">
    <property type="component" value="Chromosome 04"/>
</dbReference>
<gene>
    <name evidence="13" type="ORF">HKI87_04g30130</name>
</gene>
<evidence type="ECO:0000313" key="13">
    <source>
        <dbReference type="EMBL" id="WZN61478.1"/>
    </source>
</evidence>
<evidence type="ECO:0000256" key="6">
    <source>
        <dbReference type="ARBA" id="ARBA00023175"/>
    </source>
</evidence>
<keyword evidence="2" id="KW-0963">Cytoplasm</keyword>
<dbReference type="GO" id="GO:0007018">
    <property type="term" value="P:microtubule-based movement"/>
    <property type="evidence" value="ECO:0007669"/>
    <property type="project" value="InterPro"/>
</dbReference>
<feature type="compositionally biased region" description="Basic and acidic residues" evidence="11">
    <location>
        <begin position="169"/>
        <end position="181"/>
    </location>
</feature>
<feature type="domain" description="Kinesin motor" evidence="12">
    <location>
        <begin position="158"/>
        <end position="490"/>
    </location>
</feature>
<keyword evidence="7" id="KW-0206">Cytoskeleton</keyword>
<dbReference type="PRINTS" id="PR00380">
    <property type="entry name" value="KINESINHEAVY"/>
</dbReference>
<dbReference type="InterPro" id="IPR036961">
    <property type="entry name" value="Kinesin_motor_dom_sf"/>
</dbReference>
<dbReference type="Pfam" id="PF00225">
    <property type="entry name" value="Kinesin"/>
    <property type="match status" value="1"/>
</dbReference>
<dbReference type="GO" id="GO:1903338">
    <property type="term" value="P:regulation of cell wall organization or biogenesis"/>
    <property type="evidence" value="ECO:0007669"/>
    <property type="project" value="UniProtKB-ARBA"/>
</dbReference>
<keyword evidence="4 9" id="KW-0547">Nucleotide-binding</keyword>
<dbReference type="Gene3D" id="3.40.850.10">
    <property type="entry name" value="Kinesin motor domain"/>
    <property type="match status" value="1"/>
</dbReference>
<dbReference type="PANTHER" id="PTHR47971:SF8">
    <property type="entry name" value="KINESIN-LIKE PROTEIN"/>
    <property type="match status" value="1"/>
</dbReference>
<keyword evidence="14" id="KW-1185">Reference proteome</keyword>
<feature type="binding site" evidence="9">
    <location>
        <begin position="249"/>
        <end position="256"/>
    </location>
    <ligand>
        <name>ATP</name>
        <dbReference type="ChEBI" id="CHEBI:30616"/>
    </ligand>
</feature>
<proteinExistence type="inferred from homology"/>
<dbReference type="PROSITE" id="PS50067">
    <property type="entry name" value="KINESIN_MOTOR_2"/>
    <property type="match status" value="1"/>
</dbReference>
<dbReference type="SMART" id="SM00129">
    <property type="entry name" value="KISc"/>
    <property type="match status" value="1"/>
</dbReference>
<feature type="compositionally biased region" description="Polar residues" evidence="11">
    <location>
        <begin position="523"/>
        <end position="539"/>
    </location>
</feature>
<dbReference type="InterPro" id="IPR027640">
    <property type="entry name" value="Kinesin-like_fam"/>
</dbReference>
<dbReference type="PANTHER" id="PTHR47971">
    <property type="entry name" value="KINESIN-RELATED PROTEIN 6"/>
    <property type="match status" value="1"/>
</dbReference>
<evidence type="ECO:0000256" key="5">
    <source>
        <dbReference type="ARBA" id="ARBA00022840"/>
    </source>
</evidence>
<protein>
    <recommendedName>
        <fullName evidence="10">Kinesin-like protein</fullName>
    </recommendedName>
</protein>
<dbReference type="InterPro" id="IPR013761">
    <property type="entry name" value="SAM/pointed_sf"/>
</dbReference>
<dbReference type="InterPro" id="IPR019821">
    <property type="entry name" value="Kinesin_motor_CS"/>
</dbReference>
<dbReference type="SUPFAM" id="SSF47769">
    <property type="entry name" value="SAM/Pointed domain"/>
    <property type="match status" value="1"/>
</dbReference>
<feature type="region of interest" description="Disordered" evidence="11">
    <location>
        <begin position="489"/>
        <end position="508"/>
    </location>
</feature>
<organism evidence="13 14">
    <name type="scientific">Chloropicon roscoffensis</name>
    <dbReference type="NCBI Taxonomy" id="1461544"/>
    <lineage>
        <taxon>Eukaryota</taxon>
        <taxon>Viridiplantae</taxon>
        <taxon>Chlorophyta</taxon>
        <taxon>Chloropicophyceae</taxon>
        <taxon>Chloropicales</taxon>
        <taxon>Chloropicaceae</taxon>
        <taxon>Chloropicon</taxon>
    </lineage>
</organism>
<keyword evidence="3 10" id="KW-0493">Microtubule</keyword>
<dbReference type="GO" id="GO:0007019">
    <property type="term" value="P:microtubule depolymerization"/>
    <property type="evidence" value="ECO:0007669"/>
    <property type="project" value="TreeGrafter"/>
</dbReference>
<accession>A0AAX4P5W3</accession>
<feature type="region of interest" description="Disordered" evidence="11">
    <location>
        <begin position="105"/>
        <end position="181"/>
    </location>
</feature>
<dbReference type="InterPro" id="IPR027417">
    <property type="entry name" value="P-loop_NTPase"/>
</dbReference>
<dbReference type="FunFam" id="3.40.850.10:FF:000012">
    <property type="entry name" value="Kinesin-like protein"/>
    <property type="match status" value="1"/>
</dbReference>
<evidence type="ECO:0000256" key="10">
    <source>
        <dbReference type="RuleBase" id="RU000394"/>
    </source>
</evidence>
<dbReference type="GO" id="GO:0003777">
    <property type="term" value="F:microtubule motor activity"/>
    <property type="evidence" value="ECO:0007669"/>
    <property type="project" value="InterPro"/>
</dbReference>